<sequence>MVVEQHNNNGGLPSDCPIKNTPDSTVELKFIKSPWSTPCLVLNNFLYNSHSTRGDIGYWRCHNYSRKVKEERCRARCVIKNGRLSALTGAQHNHPPHTEKIERIVRRNLADELQEQDMVRNQQQQQALPCYQPAREIKSQPHVQNSEDFLLLMAPASTCCSTTNNLQSDAAADGQERQPMTRTIRQHDTTAMLDVVTGAPLISTVTTAVVPPTVSELIKMEEYDLPTVEM</sequence>
<dbReference type="GO" id="GO:0008270">
    <property type="term" value="F:zinc ion binding"/>
    <property type="evidence" value="ECO:0007669"/>
    <property type="project" value="UniProtKB-KW"/>
</dbReference>
<evidence type="ECO:0000256" key="3">
    <source>
        <dbReference type="ARBA" id="ARBA00022833"/>
    </source>
</evidence>
<reference evidence="6" key="1">
    <citation type="submission" date="2013-09" db="EMBL/GenBank/DDBJ databases">
        <title>The Genome Sequence of Anopheles maculatus species B.</title>
        <authorList>
            <consortium name="The Broad Institute Genomics Platform"/>
            <person name="Neafsey D.E."/>
            <person name="Besansky N."/>
            <person name="Howell P."/>
            <person name="Walton C."/>
            <person name="Young S.K."/>
            <person name="Zeng Q."/>
            <person name="Gargeya S."/>
            <person name="Fitzgerald M."/>
            <person name="Haas B."/>
            <person name="Abouelleil A."/>
            <person name="Allen A.W."/>
            <person name="Alvarado L."/>
            <person name="Arachchi H.M."/>
            <person name="Berlin A.M."/>
            <person name="Chapman S.B."/>
            <person name="Gainer-Dewar J."/>
            <person name="Goldberg J."/>
            <person name="Griggs A."/>
            <person name="Gujja S."/>
            <person name="Hansen M."/>
            <person name="Howarth C."/>
            <person name="Imamovic A."/>
            <person name="Ireland A."/>
            <person name="Larimer J."/>
            <person name="McCowan C."/>
            <person name="Murphy C."/>
            <person name="Pearson M."/>
            <person name="Poon T.W."/>
            <person name="Priest M."/>
            <person name="Roberts A."/>
            <person name="Saif S."/>
            <person name="Shea T."/>
            <person name="Sisk P."/>
            <person name="Sykes S."/>
            <person name="Wortman J."/>
            <person name="Nusbaum C."/>
            <person name="Birren B."/>
        </authorList>
    </citation>
    <scope>NUCLEOTIDE SEQUENCE [LARGE SCALE GENOMIC DNA]</scope>
    <source>
        <strain evidence="6">maculatus3</strain>
    </source>
</reference>
<dbReference type="EnsemblMetazoa" id="AMAM004087-RA">
    <property type="protein sequence ID" value="AMAM004087-PA"/>
    <property type="gene ID" value="AMAM004087"/>
</dbReference>
<dbReference type="Gene3D" id="2.20.25.240">
    <property type="match status" value="1"/>
</dbReference>
<evidence type="ECO:0000313" key="5">
    <source>
        <dbReference type="EnsemblMetazoa" id="AMAM004087-PA"/>
    </source>
</evidence>
<keyword evidence="1" id="KW-0479">Metal-binding</keyword>
<feature type="domain" description="FLYWCH-type" evidence="4">
    <location>
        <begin position="30"/>
        <end position="94"/>
    </location>
</feature>
<keyword evidence="3" id="KW-0862">Zinc</keyword>
<dbReference type="Proteomes" id="UP000075901">
    <property type="component" value="Unassembled WGS sequence"/>
</dbReference>
<proteinExistence type="predicted"/>
<organism evidence="5 6">
    <name type="scientific">Anopheles maculatus</name>
    <dbReference type="NCBI Taxonomy" id="74869"/>
    <lineage>
        <taxon>Eukaryota</taxon>
        <taxon>Metazoa</taxon>
        <taxon>Ecdysozoa</taxon>
        <taxon>Arthropoda</taxon>
        <taxon>Hexapoda</taxon>
        <taxon>Insecta</taxon>
        <taxon>Pterygota</taxon>
        <taxon>Neoptera</taxon>
        <taxon>Endopterygota</taxon>
        <taxon>Diptera</taxon>
        <taxon>Nematocera</taxon>
        <taxon>Culicoidea</taxon>
        <taxon>Culicidae</taxon>
        <taxon>Anophelinae</taxon>
        <taxon>Anopheles</taxon>
        <taxon>Anopheles maculatus group</taxon>
    </lineage>
</organism>
<evidence type="ECO:0000313" key="6">
    <source>
        <dbReference type="Proteomes" id="UP000075901"/>
    </source>
</evidence>
<name>A0A182SCM1_9DIPT</name>
<reference evidence="5" key="2">
    <citation type="submission" date="2020-05" db="UniProtKB">
        <authorList>
            <consortium name="EnsemblMetazoa"/>
        </authorList>
    </citation>
    <scope>IDENTIFICATION</scope>
    <source>
        <strain evidence="5">maculatus3</strain>
    </source>
</reference>
<evidence type="ECO:0000259" key="4">
    <source>
        <dbReference type="Pfam" id="PF04500"/>
    </source>
</evidence>
<keyword evidence="6" id="KW-1185">Reference proteome</keyword>
<dbReference type="InterPro" id="IPR007588">
    <property type="entry name" value="Znf_FLYWCH"/>
</dbReference>
<accession>A0A182SCM1</accession>
<keyword evidence="2" id="KW-0863">Zinc-finger</keyword>
<evidence type="ECO:0000256" key="1">
    <source>
        <dbReference type="ARBA" id="ARBA00022723"/>
    </source>
</evidence>
<protein>
    <submittedName>
        <fullName evidence="5">FLYWCH-type domain-containing protein</fullName>
    </submittedName>
</protein>
<dbReference type="AlphaFoldDB" id="A0A182SCM1"/>
<dbReference type="Pfam" id="PF04500">
    <property type="entry name" value="FLYWCH"/>
    <property type="match status" value="1"/>
</dbReference>
<evidence type="ECO:0000256" key="2">
    <source>
        <dbReference type="ARBA" id="ARBA00022771"/>
    </source>
</evidence>
<dbReference type="VEuPathDB" id="VectorBase:AMAM004087"/>